<gene>
    <name evidence="3" type="ORF">DI556_12940</name>
</gene>
<feature type="region of interest" description="Disordered" evidence="1">
    <location>
        <begin position="1"/>
        <end position="20"/>
    </location>
</feature>
<protein>
    <submittedName>
        <fullName evidence="3">Nitrile hydratase accessory protein</fullName>
    </submittedName>
</protein>
<dbReference type="AlphaFoldDB" id="A0A2W5PW68"/>
<name>A0A2W5PW68_RHOSU</name>
<comment type="caution">
    <text evidence="3">The sequence shown here is derived from an EMBL/GenBank/DDBJ whole genome shotgun (WGS) entry which is preliminary data.</text>
</comment>
<dbReference type="InterPro" id="IPR042262">
    <property type="entry name" value="CN_hydtase_beta_C"/>
</dbReference>
<organism evidence="3 4">
    <name type="scientific">Rhodovulum sulfidophilum</name>
    <name type="common">Rhodobacter sulfidophilus</name>
    <dbReference type="NCBI Taxonomy" id="35806"/>
    <lineage>
        <taxon>Bacteria</taxon>
        <taxon>Pseudomonadati</taxon>
        <taxon>Pseudomonadota</taxon>
        <taxon>Alphaproteobacteria</taxon>
        <taxon>Rhodobacterales</taxon>
        <taxon>Paracoccaceae</taxon>
        <taxon>Rhodovulum</taxon>
    </lineage>
</organism>
<dbReference type="InterPro" id="IPR008990">
    <property type="entry name" value="Elect_transpt_acc-like_dom_sf"/>
</dbReference>
<evidence type="ECO:0000313" key="3">
    <source>
        <dbReference type="EMBL" id="PZQ49067.1"/>
    </source>
</evidence>
<proteinExistence type="predicted"/>
<dbReference type="InterPro" id="IPR023808">
    <property type="entry name" value="Nitrile_Hydratase_acc_put"/>
</dbReference>
<feature type="domain" description="Nitrile hydratase beta subunit-like N-terminal" evidence="2">
    <location>
        <begin position="17"/>
        <end position="95"/>
    </location>
</feature>
<dbReference type="InterPro" id="IPR049054">
    <property type="entry name" value="CN_hydtase_beta-like_N"/>
</dbReference>
<dbReference type="EMBL" id="QFPW01000009">
    <property type="protein sequence ID" value="PZQ49067.1"/>
    <property type="molecule type" value="Genomic_DNA"/>
</dbReference>
<sequence>MPGRAILNPPETLPREEPGAPAFAAPWEAKAFALMVLLRDRGLFTATDWAAALGAECARGGPYYEAWLRALESLLARAGVAGATEIAALARDWERAAEATAHGTPIRLENLRP</sequence>
<evidence type="ECO:0000256" key="1">
    <source>
        <dbReference type="SAM" id="MobiDB-lite"/>
    </source>
</evidence>
<dbReference type="Pfam" id="PF21006">
    <property type="entry name" value="NHase_beta_N"/>
    <property type="match status" value="1"/>
</dbReference>
<dbReference type="Proteomes" id="UP000249185">
    <property type="component" value="Unassembled WGS sequence"/>
</dbReference>
<dbReference type="Gene3D" id="1.10.472.20">
    <property type="entry name" value="Nitrile hydratase, beta subunit"/>
    <property type="match status" value="1"/>
</dbReference>
<evidence type="ECO:0000259" key="2">
    <source>
        <dbReference type="Pfam" id="PF21006"/>
    </source>
</evidence>
<dbReference type="NCBIfam" id="TIGR03889">
    <property type="entry name" value="nitrile_acc"/>
    <property type="match status" value="1"/>
</dbReference>
<dbReference type="SUPFAM" id="SSF50090">
    <property type="entry name" value="Electron transport accessory proteins"/>
    <property type="match status" value="1"/>
</dbReference>
<reference evidence="3 4" key="1">
    <citation type="submission" date="2017-08" db="EMBL/GenBank/DDBJ databases">
        <title>Infants hospitalized years apart are colonized by the same room-sourced microbial strains.</title>
        <authorList>
            <person name="Brooks B."/>
            <person name="Olm M.R."/>
            <person name="Firek B.A."/>
            <person name="Baker R."/>
            <person name="Thomas B.C."/>
            <person name="Morowitz M.J."/>
            <person name="Banfield J.F."/>
        </authorList>
    </citation>
    <scope>NUCLEOTIDE SEQUENCE [LARGE SCALE GENOMIC DNA]</scope>
    <source>
        <strain evidence="3">S2_005_002_R2_34</strain>
    </source>
</reference>
<evidence type="ECO:0000313" key="4">
    <source>
        <dbReference type="Proteomes" id="UP000249185"/>
    </source>
</evidence>
<accession>A0A2W5PW68</accession>